<dbReference type="EMBL" id="DTLI01000085">
    <property type="protein sequence ID" value="HHS51897.1"/>
    <property type="molecule type" value="Genomic_DNA"/>
</dbReference>
<dbReference type="AlphaFoldDB" id="A0A7C6EA74"/>
<comment type="caution">
    <text evidence="1">The sequence shown here is derived from an EMBL/GenBank/DDBJ whole genome shotgun (WGS) entry which is preliminary data.</text>
</comment>
<sequence length="582" mass="66552">MLTLFLSLILSLTPEAEFFETDIVLSKIYIAPEIFDNLLKNPLAINSADYDDLSLIPYLTPKIVKAILNYRQEHGKFKNLNELLSIEGIDQELLDKVRQFLTINPNPVKPKMEMKFRVMNDSLANNYDFKDWALFNRLKIDYGNWGLVLITDKDAQELSLFDFIGTSIAYADKRQQLIIGNYLLDFGKGLILAKPFYQLRPAKALADFKTKEIMPLTSPVENNSLFGFACQKTFGNLRLIGFFSTNWLDAEIDTNGIVKRLIYDGKHIDSATKASQDRLREDLFGARWEYRILGLRLGSTCYHNHYSYRFVPSDSTNSFFGNQITLYGIDWSLLINNYYGYGELGYCLGKGFGFALGILGDWKQFKVQWQLTSTQKNFYSPHSQNFSLTNKKDNLSGKLNLYYNFFRFKTFLEGTTKTDFVLDSLPAKIEAGFSRSEGKLDIALSYKRAFKDDVSKSQGTRLDLAYPLSKQFALGLRIEDHHVLQKLGRGILLRFGTNLSFGGLGYTAQFYWFSVTTAEARIFAYEPGFGSLGNNQSLLGKGIRYFSFLSYKRRPFRAGLKFGITKTDRLNFDAASQIEINL</sequence>
<organism evidence="1">
    <name type="scientific">candidate division WOR-3 bacterium</name>
    <dbReference type="NCBI Taxonomy" id="2052148"/>
    <lineage>
        <taxon>Bacteria</taxon>
        <taxon>Bacteria division WOR-3</taxon>
    </lineage>
</organism>
<dbReference type="InterPro" id="IPR051675">
    <property type="entry name" value="Endo/Exo/Phosphatase_dom_1"/>
</dbReference>
<dbReference type="SUPFAM" id="SSF47781">
    <property type="entry name" value="RuvA domain 2-like"/>
    <property type="match status" value="1"/>
</dbReference>
<proteinExistence type="predicted"/>
<gene>
    <name evidence="1" type="ORF">ENW73_03380</name>
</gene>
<evidence type="ECO:0000313" key="1">
    <source>
        <dbReference type="EMBL" id="HHS51897.1"/>
    </source>
</evidence>
<accession>A0A7C6EA74</accession>
<dbReference type="PANTHER" id="PTHR21180:SF32">
    <property type="entry name" value="ENDONUCLEASE_EXONUCLEASE_PHOSPHATASE FAMILY DOMAIN-CONTAINING PROTEIN 1"/>
    <property type="match status" value="1"/>
</dbReference>
<dbReference type="InterPro" id="IPR010994">
    <property type="entry name" value="RuvA_2-like"/>
</dbReference>
<protein>
    <submittedName>
        <fullName evidence="1">Helix-hairpin-helix domain-containing protein</fullName>
    </submittedName>
</protein>
<dbReference type="Gene3D" id="1.10.150.280">
    <property type="entry name" value="AF1531-like domain"/>
    <property type="match status" value="1"/>
</dbReference>
<dbReference type="Pfam" id="PF12836">
    <property type="entry name" value="HHH_3"/>
    <property type="match status" value="1"/>
</dbReference>
<reference evidence="1" key="1">
    <citation type="journal article" date="2020" name="mSystems">
        <title>Genome- and Community-Level Interaction Insights into Carbon Utilization and Element Cycling Functions of Hydrothermarchaeota in Hydrothermal Sediment.</title>
        <authorList>
            <person name="Zhou Z."/>
            <person name="Liu Y."/>
            <person name="Xu W."/>
            <person name="Pan J."/>
            <person name="Luo Z.H."/>
            <person name="Li M."/>
        </authorList>
    </citation>
    <scope>NUCLEOTIDE SEQUENCE [LARGE SCALE GENOMIC DNA]</scope>
    <source>
        <strain evidence="1">SpSt-876</strain>
    </source>
</reference>
<dbReference type="PANTHER" id="PTHR21180">
    <property type="entry name" value="ENDONUCLEASE/EXONUCLEASE/PHOSPHATASE FAMILY DOMAIN-CONTAINING PROTEIN 1"/>
    <property type="match status" value="1"/>
</dbReference>
<name>A0A7C6EA74_UNCW3</name>